<keyword evidence="5" id="KW-0472">Membrane</keyword>
<dbReference type="PANTHER" id="PTHR34138">
    <property type="entry name" value="CELL SHAPE-DETERMINING PROTEIN MREC"/>
    <property type="match status" value="1"/>
</dbReference>
<evidence type="ECO:0000256" key="5">
    <source>
        <dbReference type="SAM" id="Phobius"/>
    </source>
</evidence>
<keyword evidence="8" id="KW-1185">Reference proteome</keyword>
<dbReference type="GO" id="GO:0008360">
    <property type="term" value="P:regulation of cell shape"/>
    <property type="evidence" value="ECO:0007669"/>
    <property type="project" value="UniProtKB-KW"/>
</dbReference>
<evidence type="ECO:0000256" key="2">
    <source>
        <dbReference type="ARBA" id="ARBA00013855"/>
    </source>
</evidence>
<dbReference type="OrthoDB" id="9811827at2"/>
<dbReference type="InterPro" id="IPR042175">
    <property type="entry name" value="Cell/Rod_MreC_2"/>
</dbReference>
<evidence type="ECO:0000256" key="1">
    <source>
        <dbReference type="ARBA" id="ARBA00009369"/>
    </source>
</evidence>
<dbReference type="Pfam" id="PF04085">
    <property type="entry name" value="MreC"/>
    <property type="match status" value="1"/>
</dbReference>
<dbReference type="Gene3D" id="2.40.10.350">
    <property type="entry name" value="Rod shape-determining protein MreC, domain 2"/>
    <property type="match status" value="1"/>
</dbReference>
<accession>A0A386HKW4</accession>
<gene>
    <name evidence="7" type="primary">mreC</name>
    <name evidence="7" type="ORF">D6B99_00170</name>
</gene>
<dbReference type="NCBIfam" id="TIGR00219">
    <property type="entry name" value="mreC"/>
    <property type="match status" value="1"/>
</dbReference>
<reference evidence="7 8" key="1">
    <citation type="submission" date="2018-09" db="EMBL/GenBank/DDBJ databases">
        <title>Arachidicoccus sp. nov., a bacterium isolated from soil.</title>
        <authorList>
            <person name="Weon H.-Y."/>
            <person name="Kwon S.-W."/>
            <person name="Lee S.A."/>
        </authorList>
    </citation>
    <scope>NUCLEOTIDE SEQUENCE [LARGE SCALE GENOMIC DNA]</scope>
    <source>
        <strain evidence="7 8">KIS59-12</strain>
    </source>
</reference>
<protein>
    <recommendedName>
        <fullName evidence="2">Cell shape-determining protein MreC</fullName>
    </recommendedName>
    <alternativeName>
        <fullName evidence="4">Cell shape protein MreC</fullName>
    </alternativeName>
</protein>
<evidence type="ECO:0000259" key="6">
    <source>
        <dbReference type="Pfam" id="PF04085"/>
    </source>
</evidence>
<dbReference type="AlphaFoldDB" id="A0A386HKW4"/>
<dbReference type="Gene3D" id="2.40.10.340">
    <property type="entry name" value="Rod shape-determining protein MreC, domain 1"/>
    <property type="match status" value="1"/>
</dbReference>
<comment type="similarity">
    <text evidence="1">Belongs to the MreC family.</text>
</comment>
<evidence type="ECO:0000313" key="7">
    <source>
        <dbReference type="EMBL" id="AYD46170.1"/>
    </source>
</evidence>
<dbReference type="InterPro" id="IPR042177">
    <property type="entry name" value="Cell/Rod_1"/>
</dbReference>
<keyword evidence="5" id="KW-1133">Transmembrane helix</keyword>
<dbReference type="EMBL" id="CP032489">
    <property type="protein sequence ID" value="AYD46170.1"/>
    <property type="molecule type" value="Genomic_DNA"/>
</dbReference>
<dbReference type="InterPro" id="IPR007221">
    <property type="entry name" value="MreC"/>
</dbReference>
<proteinExistence type="inferred from homology"/>
<dbReference type="NCBIfam" id="NF010532">
    <property type="entry name" value="PRK13922.9-3"/>
    <property type="match status" value="1"/>
</dbReference>
<keyword evidence="5" id="KW-0812">Transmembrane</keyword>
<dbReference type="InterPro" id="IPR055342">
    <property type="entry name" value="MreC_beta-barrel_core"/>
</dbReference>
<dbReference type="Proteomes" id="UP000266118">
    <property type="component" value="Chromosome"/>
</dbReference>
<feature type="transmembrane region" description="Helical" evidence="5">
    <location>
        <begin position="20"/>
        <end position="42"/>
    </location>
</feature>
<keyword evidence="3" id="KW-0133">Cell shape</keyword>
<dbReference type="KEGG" id="ark:D6B99_00170"/>
<evidence type="ECO:0000313" key="8">
    <source>
        <dbReference type="Proteomes" id="UP000266118"/>
    </source>
</evidence>
<sequence>MSELYWSFIKYFRLKNIFLFIRRFFTFFTFLILQVLCISFLVKYNKSYEAAYSNAAHNFTGKIDKKYNNIQYYFDLKKTNQALADENAKLRNALSTFTHSADSLNEDKLYTMVDTLNKDTLGNVRKYEYYAAKVVNNSLTSDNNYITIEKGAKDGIEKDMAVMGTNGIVGHVVSVSPNYSIVMSLLNHNSRVSAMLKNSNVPGIVEWGGKRANVLQLNNIPKSAKLKRGDTVLTSNLSGNFPEGLMVGRVLDIQSKDAASNFYNITVSSSTNFYTLQYVYVIKNKFLQEQRNLETTAPK</sequence>
<dbReference type="GO" id="GO:0005886">
    <property type="term" value="C:plasma membrane"/>
    <property type="evidence" value="ECO:0007669"/>
    <property type="project" value="TreeGrafter"/>
</dbReference>
<evidence type="ECO:0000256" key="4">
    <source>
        <dbReference type="ARBA" id="ARBA00032089"/>
    </source>
</evidence>
<name>A0A386HKW4_9BACT</name>
<evidence type="ECO:0000256" key="3">
    <source>
        <dbReference type="ARBA" id="ARBA00022960"/>
    </source>
</evidence>
<feature type="domain" description="Rod shape-determining protein MreC beta-barrel core" evidence="6">
    <location>
        <begin position="134"/>
        <end position="283"/>
    </location>
</feature>
<organism evidence="7 8">
    <name type="scientific">Arachidicoccus soli</name>
    <dbReference type="NCBI Taxonomy" id="2341117"/>
    <lineage>
        <taxon>Bacteria</taxon>
        <taxon>Pseudomonadati</taxon>
        <taxon>Bacteroidota</taxon>
        <taxon>Chitinophagia</taxon>
        <taxon>Chitinophagales</taxon>
        <taxon>Chitinophagaceae</taxon>
        <taxon>Arachidicoccus</taxon>
    </lineage>
</organism>
<dbReference type="PANTHER" id="PTHR34138:SF1">
    <property type="entry name" value="CELL SHAPE-DETERMINING PROTEIN MREC"/>
    <property type="match status" value="1"/>
</dbReference>